<dbReference type="AlphaFoldDB" id="A0A146K679"/>
<feature type="domain" description="CoA-binding" evidence="1">
    <location>
        <begin position="288"/>
        <end position="390"/>
    </location>
</feature>
<evidence type="ECO:0000259" key="1">
    <source>
        <dbReference type="SMART" id="SM00881"/>
    </source>
</evidence>
<dbReference type="SMART" id="SM00881">
    <property type="entry name" value="CoA_binding"/>
    <property type="match status" value="1"/>
</dbReference>
<dbReference type="InterPro" id="IPR003781">
    <property type="entry name" value="CoA-bd"/>
</dbReference>
<dbReference type="Pfam" id="PF13549">
    <property type="entry name" value="ATP-grasp_5"/>
    <property type="match status" value="1"/>
</dbReference>
<dbReference type="InterPro" id="IPR013815">
    <property type="entry name" value="ATP_grasp_subdomain_1"/>
</dbReference>
<dbReference type="InterPro" id="IPR036291">
    <property type="entry name" value="NAD(P)-bd_dom_sf"/>
</dbReference>
<dbReference type="Gene3D" id="3.30.470.20">
    <property type="entry name" value="ATP-grasp fold, B domain"/>
    <property type="match status" value="1"/>
</dbReference>
<organism evidence="2">
    <name type="scientific">Trepomonas sp. PC1</name>
    <dbReference type="NCBI Taxonomy" id="1076344"/>
    <lineage>
        <taxon>Eukaryota</taxon>
        <taxon>Metamonada</taxon>
        <taxon>Diplomonadida</taxon>
        <taxon>Hexamitidae</taxon>
        <taxon>Hexamitinae</taxon>
        <taxon>Trepomonas</taxon>
    </lineage>
</organism>
<dbReference type="EMBL" id="GDID01005192">
    <property type="protein sequence ID" value="JAP91414.1"/>
    <property type="molecule type" value="Transcribed_RNA"/>
</dbReference>
<name>A0A146K679_9EUKA</name>
<dbReference type="Pfam" id="PF13380">
    <property type="entry name" value="CoA_binding_2"/>
    <property type="match status" value="1"/>
</dbReference>
<dbReference type="Gene3D" id="3.40.50.261">
    <property type="entry name" value="Succinyl-CoA synthetase domains"/>
    <property type="match status" value="2"/>
</dbReference>
<dbReference type="PANTHER" id="PTHR42793:SF1">
    <property type="entry name" value="PEPTIDYL-LYSINE N-ACETYLTRANSFERASE PATZ"/>
    <property type="match status" value="1"/>
</dbReference>
<dbReference type="Pfam" id="PF13607">
    <property type="entry name" value="Succ_CoA_lig"/>
    <property type="match status" value="2"/>
</dbReference>
<protein>
    <submittedName>
        <fullName evidence="2">Acyl-CoA synthetase</fullName>
    </submittedName>
</protein>
<evidence type="ECO:0000313" key="2">
    <source>
        <dbReference type="EMBL" id="JAP91414.1"/>
    </source>
</evidence>
<dbReference type="InterPro" id="IPR016102">
    <property type="entry name" value="Succinyl-CoA_synth-like"/>
</dbReference>
<sequence length="829" mass="93172">MKFHNVVAEEPNAQQQKLMEMAVSRPDRYLFEYECYDLFKTVGMNLPPYKYFPLSQIEEIPSFMKADKKYVYKCQIPGVLHKTDIGGVKLFVTQSTAVADAREFASKLQKDHQLDGILVVEMANFHTKTPSHGEILLSALIDPAFGPVVCFGLGGTTVEQMKEFMPESLLFIPCFVDLQSSVEWRTRIENLPLSQYLLGRVRGIPQQVNSLDDILEPISSLQKLILTHLSNQHIIEELEINPCVVDRESGKIVALDGVVKIALNQDSKQFSAQKYQKSLKPLYKTGLFFAPRSVVLAGVSSKVLTNPCTVVLQKLLEMQKTHQIELYCVHPAAEELFGVKCYKSFSDLRKVVNKVDLFVCGVAATAAHEMLLEVIETGFCQNSFVLSAGFGETEKGKELERDLRQKLGQQLQKMDFVQQEENKTYPLLNGANTLGYLWKDLINTVFVSSKKSSSYDLQNKLIETKQSNIALLCQSGAFMITRLSDMANRCSPVFSMSVGNQIDMSNVDFLEWLLQEDSFEQFVKKTGSNAEDYKTLRQIDEQKKQISVYSMYIEGLNPTDGARLIRLIQKARSLGKQVIIYKTGRTKQGAHAAAGHTASLSGSYDMFLQLIETSGAILCDSIEEFEDTTYLAANFSQKLIDRNRKFTVGVLTNAGFEKCCYADHLFIKKNSTNYLELPSFSDEKNQLIQIFDKYKLSAVIDLDQIIDTTPTIPDLGYYEFASILAKSNNIQCIMVSPVPETHMINTVTGEVAQVVGRDYETDEGSFPKLMKKLVQETEKPIICTIESGWKFDPLRQYLAEQGVAVFSQADRAARALNNVVKGLIGWTGK</sequence>
<gene>
    <name evidence="2" type="ORF">TPC1_16988</name>
</gene>
<dbReference type="SUPFAM" id="SSF56059">
    <property type="entry name" value="Glutathione synthetase ATP-binding domain-like"/>
    <property type="match status" value="1"/>
</dbReference>
<dbReference type="PANTHER" id="PTHR42793">
    <property type="entry name" value="COA BINDING DOMAIN CONTAINING PROTEIN"/>
    <property type="match status" value="1"/>
</dbReference>
<dbReference type="InterPro" id="IPR032875">
    <property type="entry name" value="Succ_CoA_lig_flav_dom"/>
</dbReference>
<dbReference type="Gene3D" id="3.40.50.720">
    <property type="entry name" value="NAD(P)-binding Rossmann-like Domain"/>
    <property type="match status" value="1"/>
</dbReference>
<accession>A0A146K679</accession>
<dbReference type="GO" id="GO:0005524">
    <property type="term" value="F:ATP binding"/>
    <property type="evidence" value="ECO:0007669"/>
    <property type="project" value="InterPro"/>
</dbReference>
<reference evidence="2" key="1">
    <citation type="submission" date="2015-07" db="EMBL/GenBank/DDBJ databases">
        <title>Adaptation to a free-living lifestyle via gene acquisitions in the diplomonad Trepomonas sp. PC1.</title>
        <authorList>
            <person name="Xu F."/>
            <person name="Jerlstrom-Hultqvist J."/>
            <person name="Kolisko M."/>
            <person name="Simpson A.G.B."/>
            <person name="Roger A.J."/>
            <person name="Svard S.G."/>
            <person name="Andersson J.O."/>
        </authorList>
    </citation>
    <scope>NUCLEOTIDE SEQUENCE</scope>
    <source>
        <strain evidence="2">PC1</strain>
    </source>
</reference>
<dbReference type="SUPFAM" id="SSF51735">
    <property type="entry name" value="NAD(P)-binding Rossmann-fold domains"/>
    <property type="match status" value="1"/>
</dbReference>
<dbReference type="Gene3D" id="3.30.1490.20">
    <property type="entry name" value="ATP-grasp fold, A domain"/>
    <property type="match status" value="1"/>
</dbReference>
<proteinExistence type="predicted"/>
<dbReference type="SUPFAM" id="SSF52210">
    <property type="entry name" value="Succinyl-CoA synthetase domains"/>
    <property type="match status" value="2"/>
</dbReference>